<accession>A0A411YIH0</accession>
<dbReference type="AlphaFoldDB" id="A0A411YIH0"/>
<proteinExistence type="predicted"/>
<organism evidence="1 2">
    <name type="scientific">Egibacter rhizosphaerae</name>
    <dbReference type="NCBI Taxonomy" id="1670831"/>
    <lineage>
        <taxon>Bacteria</taxon>
        <taxon>Bacillati</taxon>
        <taxon>Actinomycetota</taxon>
        <taxon>Nitriliruptoria</taxon>
        <taxon>Egibacterales</taxon>
        <taxon>Egibacteraceae</taxon>
        <taxon>Egibacter</taxon>
    </lineage>
</organism>
<sequence>MGYFSPGNHVHWIQAKRAIEDRESWRAVWVFEVGVDLLVVGVNPYDRFGLACLSDCIPLRLRERLALTGRLPAEHTRRWSLLGYGKALVSVRGPLRADVGEDLRATAVDWHALDQWRAIAGTGCDSPIRPCACRPDIATRRPPGPVHP</sequence>
<dbReference type="Proteomes" id="UP000291469">
    <property type="component" value="Chromosome"/>
</dbReference>
<name>A0A411YIH0_9ACTN</name>
<dbReference type="EMBL" id="CP036402">
    <property type="protein sequence ID" value="QBI21030.1"/>
    <property type="molecule type" value="Genomic_DNA"/>
</dbReference>
<gene>
    <name evidence="1" type="ORF">ER308_16590</name>
</gene>
<keyword evidence="2" id="KW-1185">Reference proteome</keyword>
<evidence type="ECO:0000313" key="2">
    <source>
        <dbReference type="Proteomes" id="UP000291469"/>
    </source>
</evidence>
<dbReference type="KEGG" id="erz:ER308_16590"/>
<evidence type="ECO:0000313" key="1">
    <source>
        <dbReference type="EMBL" id="QBI21030.1"/>
    </source>
</evidence>
<dbReference type="RefSeq" id="WP_131156023.1">
    <property type="nucleotide sequence ID" value="NZ_CP036402.1"/>
</dbReference>
<reference evidence="1 2" key="1">
    <citation type="submission" date="2019-01" db="EMBL/GenBank/DDBJ databases">
        <title>Egibacter rhizosphaerae EGI 80759T.</title>
        <authorList>
            <person name="Chen D.-D."/>
            <person name="Tian Y."/>
            <person name="Jiao J.-Y."/>
            <person name="Zhang X.-T."/>
            <person name="Zhang Y.-G."/>
            <person name="Zhang Y."/>
            <person name="Xiao M."/>
            <person name="Shu W.-S."/>
            <person name="Li W.-J."/>
        </authorList>
    </citation>
    <scope>NUCLEOTIDE SEQUENCE [LARGE SCALE GENOMIC DNA]</scope>
    <source>
        <strain evidence="1 2">EGI 80759</strain>
    </source>
</reference>
<protein>
    <submittedName>
        <fullName evidence="1">Uncharacterized protein</fullName>
    </submittedName>
</protein>